<sequence>MWRNFFNTGLWSKEFRQVRFMLYAILGLGFITLPLVRMNRWWFAEQRHISNSVENIIMNPDYEPWLYDIMNLQILMLVMGTILAIWQIGSERRANMQEFTLSLPYSRVHIYTVKWLLGVAFLLGSFFLSTAVDASVICTSELAPFVEWGGYASALLRALLINLALYTFVLAVGTMCGSVISQLSFLGILILMPEFIRLMFDRFCWAFDIPTLKKETTIEGMVYYTSKAPKVPTPDRWLFYDAGSEEINAWFWGATIAIIVVCYVLGLFLYVRNEAENNGKLVIFPSLETILRGGFTICFALLGASIATSLFTNGPVPYSLGFLAALVIGYLMIRKLTKLKLKI</sequence>
<dbReference type="AlphaFoldDB" id="A0A1X7LCD9"/>
<protein>
    <submittedName>
        <fullName evidence="2">ABC-2 family transporter protein</fullName>
    </submittedName>
</protein>
<dbReference type="InterPro" id="IPR023264">
    <property type="entry name" value="ABC_transptr_acetoin_YtrC/YtrD"/>
</dbReference>
<proteinExistence type="predicted"/>
<accession>A0A1X7LCD9</accession>
<feature type="transmembrane region" description="Helical" evidence="1">
    <location>
        <begin position="20"/>
        <end position="38"/>
    </location>
</feature>
<dbReference type="STRING" id="1852522.SAMN06295960_3263"/>
<feature type="transmembrane region" description="Helical" evidence="1">
    <location>
        <begin position="316"/>
        <end position="333"/>
    </location>
</feature>
<keyword evidence="1" id="KW-0812">Transmembrane</keyword>
<keyword evidence="1" id="KW-0472">Membrane</keyword>
<dbReference type="RefSeq" id="WP_085495805.1">
    <property type="nucleotide sequence ID" value="NZ_FXAZ01000004.1"/>
</dbReference>
<dbReference type="InterPro" id="IPR053046">
    <property type="entry name" value="ABC-5_transporter"/>
</dbReference>
<dbReference type="EMBL" id="FXAZ01000004">
    <property type="protein sequence ID" value="SMG51425.1"/>
    <property type="molecule type" value="Genomic_DNA"/>
</dbReference>
<name>A0A1X7LCD9_9BACL</name>
<feature type="transmembrane region" description="Helical" evidence="1">
    <location>
        <begin position="108"/>
        <end position="128"/>
    </location>
</feature>
<feature type="transmembrane region" description="Helical" evidence="1">
    <location>
        <begin position="249"/>
        <end position="270"/>
    </location>
</feature>
<dbReference type="Proteomes" id="UP000193834">
    <property type="component" value="Unassembled WGS sequence"/>
</dbReference>
<feature type="transmembrane region" description="Helical" evidence="1">
    <location>
        <begin position="290"/>
        <end position="310"/>
    </location>
</feature>
<gene>
    <name evidence="2" type="ORF">SAMN06295960_3263</name>
</gene>
<feature type="transmembrane region" description="Helical" evidence="1">
    <location>
        <begin position="148"/>
        <end position="171"/>
    </location>
</feature>
<evidence type="ECO:0000313" key="2">
    <source>
        <dbReference type="EMBL" id="SMG51425.1"/>
    </source>
</evidence>
<reference evidence="2 3" key="1">
    <citation type="submission" date="2017-04" db="EMBL/GenBank/DDBJ databases">
        <authorList>
            <person name="Afonso C.L."/>
            <person name="Miller P.J."/>
            <person name="Scott M.A."/>
            <person name="Spackman E."/>
            <person name="Goraichik I."/>
            <person name="Dimitrov K.M."/>
            <person name="Suarez D.L."/>
            <person name="Swayne D.E."/>
        </authorList>
    </citation>
    <scope>NUCLEOTIDE SEQUENCE [LARGE SCALE GENOMIC DNA]</scope>
    <source>
        <strain evidence="2 3">11</strain>
    </source>
</reference>
<organism evidence="2 3">
    <name type="scientific">Paenibacillus aquistagni</name>
    <dbReference type="NCBI Taxonomy" id="1852522"/>
    <lineage>
        <taxon>Bacteria</taxon>
        <taxon>Bacillati</taxon>
        <taxon>Bacillota</taxon>
        <taxon>Bacilli</taxon>
        <taxon>Bacillales</taxon>
        <taxon>Paenibacillaceae</taxon>
        <taxon>Paenibacillus</taxon>
    </lineage>
</organism>
<evidence type="ECO:0000256" key="1">
    <source>
        <dbReference type="SAM" id="Phobius"/>
    </source>
</evidence>
<feature type="transmembrane region" description="Helical" evidence="1">
    <location>
        <begin position="69"/>
        <end position="88"/>
    </location>
</feature>
<evidence type="ECO:0000313" key="3">
    <source>
        <dbReference type="Proteomes" id="UP000193834"/>
    </source>
</evidence>
<keyword evidence="1" id="KW-1133">Transmembrane helix</keyword>
<dbReference type="PRINTS" id="PR02026">
    <property type="entry name" value="YTRCYTRDABC"/>
</dbReference>
<dbReference type="PANTHER" id="PTHR39177:SF1">
    <property type="entry name" value="ABC TRANSPORTER PERMEASE YTRC-RELATED"/>
    <property type="match status" value="1"/>
</dbReference>
<dbReference type="PANTHER" id="PTHR39177">
    <property type="entry name" value="ABC TRANSPORTER PERMEASE YTRC-RELATED"/>
    <property type="match status" value="1"/>
</dbReference>
<keyword evidence="3" id="KW-1185">Reference proteome</keyword>